<evidence type="ECO:0000313" key="8">
    <source>
        <dbReference type="Proteomes" id="UP000051950"/>
    </source>
</evidence>
<feature type="signal peptide" evidence="5">
    <location>
        <begin position="1"/>
        <end position="18"/>
    </location>
</feature>
<dbReference type="EMBL" id="LMZQ01000007">
    <property type="protein sequence ID" value="KRT15884.1"/>
    <property type="molecule type" value="Genomic_DNA"/>
</dbReference>
<dbReference type="AlphaFoldDB" id="A0A0T5VPS3"/>
<keyword evidence="2" id="KW-0201">Cytochrome c-type biogenesis</keyword>
<keyword evidence="3" id="KW-1015">Disulfide bond</keyword>
<dbReference type="CDD" id="cd02966">
    <property type="entry name" value="TlpA_like_family"/>
    <property type="match status" value="1"/>
</dbReference>
<dbReference type="GO" id="GO:0016491">
    <property type="term" value="F:oxidoreductase activity"/>
    <property type="evidence" value="ECO:0007669"/>
    <property type="project" value="InterPro"/>
</dbReference>
<dbReference type="PANTHER" id="PTHR42852">
    <property type="entry name" value="THIOL:DISULFIDE INTERCHANGE PROTEIN DSBE"/>
    <property type="match status" value="1"/>
</dbReference>
<dbReference type="Pfam" id="PF14289">
    <property type="entry name" value="DUF4369"/>
    <property type="match status" value="1"/>
</dbReference>
<dbReference type="RefSeq" id="WP_057932715.1">
    <property type="nucleotide sequence ID" value="NZ_LMZQ01000007.1"/>
</dbReference>
<name>A0A0T5VPS3_9SPHI</name>
<dbReference type="PROSITE" id="PS51352">
    <property type="entry name" value="THIOREDOXIN_2"/>
    <property type="match status" value="1"/>
</dbReference>
<dbReference type="GO" id="GO:0017004">
    <property type="term" value="P:cytochrome complex assembly"/>
    <property type="evidence" value="ECO:0007669"/>
    <property type="project" value="UniProtKB-KW"/>
</dbReference>
<dbReference type="InterPro" id="IPR013766">
    <property type="entry name" value="Thioredoxin_domain"/>
</dbReference>
<dbReference type="InterPro" id="IPR050553">
    <property type="entry name" value="Thioredoxin_ResA/DsbE_sf"/>
</dbReference>
<evidence type="ECO:0000256" key="2">
    <source>
        <dbReference type="ARBA" id="ARBA00022748"/>
    </source>
</evidence>
<dbReference type="InterPro" id="IPR025380">
    <property type="entry name" value="DUF4369"/>
</dbReference>
<keyword evidence="8" id="KW-1185">Reference proteome</keyword>
<comment type="subcellular location">
    <subcellularLocation>
        <location evidence="1">Cell envelope</location>
    </subcellularLocation>
</comment>
<accession>A0A0T5VPS3</accession>
<evidence type="ECO:0000256" key="1">
    <source>
        <dbReference type="ARBA" id="ARBA00004196"/>
    </source>
</evidence>
<keyword evidence="5" id="KW-0732">Signal</keyword>
<reference evidence="7 8" key="1">
    <citation type="submission" date="2015-11" db="EMBL/GenBank/DDBJ databases">
        <title>Sequence of Pedobacter ginsenosidimutans.</title>
        <authorList>
            <person name="Carson E."/>
            <person name="Keyser V."/>
            <person name="Newman J."/>
            <person name="Miller J."/>
        </authorList>
    </citation>
    <scope>NUCLEOTIDE SEQUENCE [LARGE SCALE GENOMIC DNA]</scope>
    <source>
        <strain evidence="7 8">KACC 14530</strain>
    </source>
</reference>
<dbReference type="InterPro" id="IPR000866">
    <property type="entry name" value="AhpC/TSA"/>
</dbReference>
<dbReference type="OrthoDB" id="750178at2"/>
<sequence>MTKNIFILVALLPLFAHAQQQYVVKGNFHDTKRTGKVYLTYKIGGLTRADSAVVTSGVFELSGPMPAVTSGYLQFVGLQRATKKTSPDAIILYLEPGQISIVANDSLKHATIKGSKVNDDYLNLNNLDEPLKMELNRYREQYSAIPKHAPDLIQQQQAVQVKMKELAERRKLVYKNFVRDNPNSYISLFVIRDVAGPYMDQENGAELFAGLSDRIKNSPDGKQMKTMLDGLARTAKGNMAPVFSQPDTAGKIVYLTDFKGKYVLVDFWASWCHPCRAENPRLLKAYNRFKDKGFSIVGISIDQEKMRNAWLKAIKDDGMPWTQLIDANADKNGAAALYGVKAIPSNFLINPEGKIVARNLRGEDIEKTIERILKDEY</sequence>
<evidence type="ECO:0000256" key="3">
    <source>
        <dbReference type="ARBA" id="ARBA00023157"/>
    </source>
</evidence>
<feature type="domain" description="Thioredoxin" evidence="6">
    <location>
        <begin position="234"/>
        <end position="377"/>
    </location>
</feature>
<proteinExistence type="predicted"/>
<evidence type="ECO:0000256" key="4">
    <source>
        <dbReference type="ARBA" id="ARBA00023284"/>
    </source>
</evidence>
<dbReference type="GO" id="GO:0030313">
    <property type="term" value="C:cell envelope"/>
    <property type="evidence" value="ECO:0007669"/>
    <property type="project" value="UniProtKB-SubCell"/>
</dbReference>
<evidence type="ECO:0000259" key="6">
    <source>
        <dbReference type="PROSITE" id="PS51352"/>
    </source>
</evidence>
<dbReference type="STRING" id="687842.ASU31_12950"/>
<dbReference type="Gene3D" id="3.40.30.10">
    <property type="entry name" value="Glutaredoxin"/>
    <property type="match status" value="1"/>
</dbReference>
<dbReference type="PANTHER" id="PTHR42852:SF6">
    <property type="entry name" value="THIOL:DISULFIDE INTERCHANGE PROTEIN DSBE"/>
    <property type="match status" value="1"/>
</dbReference>
<dbReference type="Proteomes" id="UP000051950">
    <property type="component" value="Unassembled WGS sequence"/>
</dbReference>
<dbReference type="GO" id="GO:0016209">
    <property type="term" value="F:antioxidant activity"/>
    <property type="evidence" value="ECO:0007669"/>
    <property type="project" value="InterPro"/>
</dbReference>
<keyword evidence="4" id="KW-0676">Redox-active center</keyword>
<feature type="chain" id="PRO_5006665550" description="Thioredoxin domain-containing protein" evidence="5">
    <location>
        <begin position="19"/>
        <end position="377"/>
    </location>
</feature>
<evidence type="ECO:0000313" key="7">
    <source>
        <dbReference type="EMBL" id="KRT15884.1"/>
    </source>
</evidence>
<organism evidence="7 8">
    <name type="scientific">Pedobacter ginsenosidimutans</name>
    <dbReference type="NCBI Taxonomy" id="687842"/>
    <lineage>
        <taxon>Bacteria</taxon>
        <taxon>Pseudomonadati</taxon>
        <taxon>Bacteroidota</taxon>
        <taxon>Sphingobacteriia</taxon>
        <taxon>Sphingobacteriales</taxon>
        <taxon>Sphingobacteriaceae</taxon>
        <taxon>Pedobacter</taxon>
    </lineage>
</organism>
<protein>
    <recommendedName>
        <fullName evidence="6">Thioredoxin domain-containing protein</fullName>
    </recommendedName>
</protein>
<comment type="caution">
    <text evidence="7">The sequence shown here is derived from an EMBL/GenBank/DDBJ whole genome shotgun (WGS) entry which is preliminary data.</text>
</comment>
<dbReference type="Pfam" id="PF00578">
    <property type="entry name" value="AhpC-TSA"/>
    <property type="match status" value="1"/>
</dbReference>
<evidence type="ECO:0000256" key="5">
    <source>
        <dbReference type="SAM" id="SignalP"/>
    </source>
</evidence>
<dbReference type="SUPFAM" id="SSF52833">
    <property type="entry name" value="Thioredoxin-like"/>
    <property type="match status" value="1"/>
</dbReference>
<dbReference type="InterPro" id="IPR036249">
    <property type="entry name" value="Thioredoxin-like_sf"/>
</dbReference>
<gene>
    <name evidence="7" type="ORF">ASU31_12950</name>
</gene>